<feature type="transmembrane region" description="Helical" evidence="7">
    <location>
        <begin position="278"/>
        <end position="298"/>
    </location>
</feature>
<feature type="transmembrane region" description="Helical" evidence="7">
    <location>
        <begin position="401"/>
        <end position="419"/>
    </location>
</feature>
<dbReference type="EMBL" id="CM004399">
    <property type="protein sequence ID" value="OAY33487.1"/>
    <property type="molecule type" value="Genomic_DNA"/>
</dbReference>
<keyword evidence="9" id="KW-1185">Reference proteome</keyword>
<keyword evidence="4 7" id="KW-1133">Transmembrane helix</keyword>
<feature type="transmembrane region" description="Helical" evidence="7">
    <location>
        <begin position="645"/>
        <end position="663"/>
    </location>
</feature>
<comment type="similarity">
    <text evidence="2">Belongs to the nucleobase:cation symporter-2 (NCS2) (TC 2.A.40) family.</text>
</comment>
<proteinExistence type="inferred from homology"/>
<feature type="compositionally biased region" description="Basic and acidic residues" evidence="6">
    <location>
        <begin position="37"/>
        <end position="48"/>
    </location>
</feature>
<feature type="transmembrane region" description="Helical" evidence="7">
    <location>
        <begin position="370"/>
        <end position="389"/>
    </location>
</feature>
<feature type="compositionally biased region" description="Low complexity" evidence="6">
    <location>
        <begin position="120"/>
        <end position="133"/>
    </location>
</feature>
<keyword evidence="3 7" id="KW-0812">Transmembrane</keyword>
<dbReference type="NCBIfam" id="NF037981">
    <property type="entry name" value="NCS2_1"/>
    <property type="match status" value="1"/>
</dbReference>
<protein>
    <recommendedName>
        <fullName evidence="10">Nucleobase-ascorbate transporter 11</fullName>
    </recommendedName>
</protein>
<evidence type="ECO:0000256" key="5">
    <source>
        <dbReference type="ARBA" id="ARBA00023136"/>
    </source>
</evidence>
<feature type="compositionally biased region" description="Polar residues" evidence="6">
    <location>
        <begin position="171"/>
        <end position="186"/>
    </location>
</feature>
<feature type="transmembrane region" description="Helical" evidence="7">
    <location>
        <begin position="425"/>
        <end position="448"/>
    </location>
</feature>
<evidence type="ECO:0000256" key="2">
    <source>
        <dbReference type="ARBA" id="ARBA00008821"/>
    </source>
</evidence>
<reference evidence="9" key="1">
    <citation type="journal article" date="2016" name="Nat. Biotechnol.">
        <title>Sequencing wild and cultivated cassava and related species reveals extensive interspecific hybridization and genetic diversity.</title>
        <authorList>
            <person name="Bredeson J.V."/>
            <person name="Lyons J.B."/>
            <person name="Prochnik S.E."/>
            <person name="Wu G.A."/>
            <person name="Ha C.M."/>
            <person name="Edsinger-Gonzales E."/>
            <person name="Grimwood J."/>
            <person name="Schmutz J."/>
            <person name="Rabbi I.Y."/>
            <person name="Egesi C."/>
            <person name="Nauluvula P."/>
            <person name="Lebot V."/>
            <person name="Ndunguru J."/>
            <person name="Mkamilo G."/>
            <person name="Bart R.S."/>
            <person name="Setter T.L."/>
            <person name="Gleadow R.M."/>
            <person name="Kulakow P."/>
            <person name="Ferguson M.E."/>
            <person name="Rounsley S."/>
            <person name="Rokhsar D.S."/>
        </authorList>
    </citation>
    <scope>NUCLEOTIDE SEQUENCE [LARGE SCALE GENOMIC DNA]</scope>
    <source>
        <strain evidence="9">cv. AM560-2</strain>
    </source>
</reference>
<feature type="transmembrane region" description="Helical" evidence="7">
    <location>
        <begin position="587"/>
        <end position="608"/>
    </location>
</feature>
<dbReference type="OrthoDB" id="1641903at2759"/>
<feature type="transmembrane region" description="Helical" evidence="7">
    <location>
        <begin position="343"/>
        <end position="364"/>
    </location>
</feature>
<feature type="region of interest" description="Disordered" evidence="6">
    <location>
        <begin position="1"/>
        <end position="51"/>
    </location>
</feature>
<evidence type="ECO:0000256" key="4">
    <source>
        <dbReference type="ARBA" id="ARBA00022989"/>
    </source>
</evidence>
<dbReference type="Proteomes" id="UP000091857">
    <property type="component" value="Chromosome 13"/>
</dbReference>
<comment type="caution">
    <text evidence="8">The sequence shown here is derived from an EMBL/GenBank/DDBJ whole genome shotgun (WGS) entry which is preliminary data.</text>
</comment>
<feature type="region of interest" description="Disordered" evidence="6">
    <location>
        <begin position="171"/>
        <end position="203"/>
    </location>
</feature>
<feature type="transmembrane region" description="Helical" evidence="7">
    <location>
        <begin position="304"/>
        <end position="322"/>
    </location>
</feature>
<dbReference type="InterPro" id="IPR006043">
    <property type="entry name" value="NCS2"/>
</dbReference>
<dbReference type="Gramene" id="Manes.13G100700.2.v8.1">
    <property type="protein sequence ID" value="Manes.13G100700.2.v8.1.CDS"/>
    <property type="gene ID" value="Manes.13G100700.v8.1"/>
</dbReference>
<gene>
    <name evidence="8" type="ORF">MANES_13G100700v8</name>
</gene>
<evidence type="ECO:0000256" key="3">
    <source>
        <dbReference type="ARBA" id="ARBA00022692"/>
    </source>
</evidence>
<evidence type="ECO:0000313" key="8">
    <source>
        <dbReference type="EMBL" id="OAY33487.1"/>
    </source>
</evidence>
<accession>A0A2C9URM5</accession>
<organism evidence="8 9">
    <name type="scientific">Manihot esculenta</name>
    <name type="common">Cassava</name>
    <name type="synonym">Jatropha manihot</name>
    <dbReference type="NCBI Taxonomy" id="3983"/>
    <lineage>
        <taxon>Eukaryota</taxon>
        <taxon>Viridiplantae</taxon>
        <taxon>Streptophyta</taxon>
        <taxon>Embryophyta</taxon>
        <taxon>Tracheophyta</taxon>
        <taxon>Spermatophyta</taxon>
        <taxon>Magnoliopsida</taxon>
        <taxon>eudicotyledons</taxon>
        <taxon>Gunneridae</taxon>
        <taxon>Pentapetalae</taxon>
        <taxon>rosids</taxon>
        <taxon>fabids</taxon>
        <taxon>Malpighiales</taxon>
        <taxon>Euphorbiaceae</taxon>
        <taxon>Crotonoideae</taxon>
        <taxon>Manihoteae</taxon>
        <taxon>Manihot</taxon>
    </lineage>
</organism>
<evidence type="ECO:0000256" key="6">
    <source>
        <dbReference type="SAM" id="MobiDB-lite"/>
    </source>
</evidence>
<dbReference type="STRING" id="3983.A0A2C9URM5"/>
<comment type="subcellular location">
    <subcellularLocation>
        <location evidence="1">Membrane</location>
        <topology evidence="1">Multi-pass membrane protein</topology>
    </subcellularLocation>
</comment>
<feature type="region of interest" description="Disordered" evidence="6">
    <location>
        <begin position="105"/>
        <end position="141"/>
    </location>
</feature>
<dbReference type="AlphaFoldDB" id="A0A2C9URM5"/>
<dbReference type="Gramene" id="Manes.13G100700.1.v8.1">
    <property type="protein sequence ID" value="Manes.13G100700.1.v8.1.CDS"/>
    <property type="gene ID" value="Manes.13G100700.v8.1"/>
</dbReference>
<evidence type="ECO:0000256" key="1">
    <source>
        <dbReference type="ARBA" id="ARBA00004141"/>
    </source>
</evidence>
<dbReference type="GO" id="GO:0005886">
    <property type="term" value="C:plasma membrane"/>
    <property type="evidence" value="ECO:0000318"/>
    <property type="project" value="GO_Central"/>
</dbReference>
<feature type="transmembrane region" description="Helical" evidence="7">
    <location>
        <begin position="244"/>
        <end position="266"/>
    </location>
</feature>
<dbReference type="PANTHER" id="PTHR11119">
    <property type="entry name" value="XANTHINE-URACIL / VITAMIN C PERMEASE FAMILY MEMBER"/>
    <property type="match status" value="1"/>
</dbReference>
<dbReference type="OMA" id="FRNIMIV"/>
<dbReference type="GO" id="GO:0022857">
    <property type="term" value="F:transmembrane transporter activity"/>
    <property type="evidence" value="ECO:0007669"/>
    <property type="project" value="InterPro"/>
</dbReference>
<sequence length="764" mass="82934">METGPSSDSVSKSKPHREKATSTSTSMLAKIEPFVSKTDHHNPRELRSWAKRTGFISTFSSETTTSTSENFDSSTGFDLERGLNHHKNGGSSPKIEIDPILGRTRPARGSEIEPATGSASRSGNEFRNGNNRRLGLRDENKRKRIGDESAFGVKDGERKVGLNGNGISNLNVNGSGTRNGSVNGTVNEIPATTPATEPKKEEENAGTDIGIEMYPIGDDPHTEGWHRQSGMRLGLTDNPGFVPLLYYGLQHYLSLAGSLIFIPLIIVPAMGGTDRDTATVISTMLLLSGITTILHSYFGTRLPLVQGSSFVYLAPALVIINAREYRNLSEHKFRHIMRELQGAIIVGSIFQSILGFTGLMSLLLRLINPVVVAPTVAAVGLAFVGYGFPQAGSCVEVSIPLILLVLVFSLYLRGLSIFGHRLFQIYSVPLSVMIIWTYAFFLTAGGAYDYKGCSPDIPSSNILLDSCRRHAYTMQHCRTDVSNAWRTSAWVRIPYPLQWGVPIFHLRTSLIMIIVSLVASVDSVGTYHSTSILVNSKPPTPGIVSRGIALEGFCSILAGLWGSGTGSTTLTENVHTINITKVANQRALVLGAVFLILFSFVGKVGAILASIPLALAASILCFMWGLIVALGLSTLQYSQTSSFRNVAIVGVSLFLGLSIPAYFQQYQPESSLILPSYFVPYAAASNGPVHTSSKQFDFAINGLMSMSMVVTLLIALILDNTVPGTRQERGVYIWSHPEDLATDPSVHSDYSLPRKVSRFFCCLR</sequence>
<name>A0A2C9URM5_MANES</name>
<evidence type="ECO:0000256" key="7">
    <source>
        <dbReference type="SAM" id="Phobius"/>
    </source>
</evidence>
<dbReference type="Pfam" id="PF00860">
    <property type="entry name" value="Xan_ur_permease"/>
    <property type="match status" value="1"/>
</dbReference>
<feature type="transmembrane region" description="Helical" evidence="7">
    <location>
        <begin position="698"/>
        <end position="718"/>
    </location>
</feature>
<evidence type="ECO:0008006" key="10">
    <source>
        <dbReference type="Google" id="ProtNLM"/>
    </source>
</evidence>
<evidence type="ECO:0000313" key="9">
    <source>
        <dbReference type="Proteomes" id="UP000091857"/>
    </source>
</evidence>
<keyword evidence="5 7" id="KW-0472">Membrane</keyword>
<feature type="transmembrane region" description="Helical" evidence="7">
    <location>
        <begin position="614"/>
        <end position="633"/>
    </location>
</feature>
<feature type="compositionally biased region" description="Polar residues" evidence="6">
    <location>
        <begin position="1"/>
        <end position="12"/>
    </location>
</feature>